<feature type="region of interest" description="Disordered" evidence="2">
    <location>
        <begin position="1"/>
        <end position="109"/>
    </location>
</feature>
<name>A0ABU6VAU4_9FABA</name>
<feature type="region of interest" description="Disordered" evidence="2">
    <location>
        <begin position="138"/>
        <end position="222"/>
    </location>
</feature>
<proteinExistence type="inferred from homology"/>
<feature type="compositionally biased region" description="Polar residues" evidence="2">
    <location>
        <begin position="1"/>
        <end position="44"/>
    </location>
</feature>
<dbReference type="CDD" id="cd05157">
    <property type="entry name" value="ETNK_euk"/>
    <property type="match status" value="1"/>
</dbReference>
<sequence>MDLANNTASASESPTKHNNTAGASESPTEHNNTAGASESPTKHNNIAGAFESPTKHNDGAIGSPINDEASSAEIPLNNEAAGAGIPVTDLSDSSANPGEDKSDDANHVNYQAVSSENLAEDKLDGAENFVEDQMVCEEISDEEDKPDSPINLVNYRADGAEDPPNFKFSSAERPVKELVGGTETPIEDQAGGVNDPAKGQVDSAENPVKRQDGSENPINDTVGDIEISVNDKSGAAENAVDDKSRGIENLVNDKADGVESSLNKQAEAAEIPVEVEQRAADIVEHPVDSNADRLPAEAKEILISLASKWEDVLVRIYGQGVDVFFDRRDEIRTFEFMSKHGQGPSLLGRFANGRIEEFIHARTLSASDLRDPSISALIAAKMKEFHNLDMPGEKKVHLWDRLRTWLGEAKRLSSPKEVEAFYLDTIDREIFVLENELSGAASQRIGFCHNDLQYGNIMLDEETNAVTIIDYEYASYNPVAYDIANHFCEMAANYHTETPHILDYKKYPDIEERRRFVNAYLSSSGAQPNSSEVEELLQEIEKFTLANHLFWGVWGIISAQVNKIDFDYKEYARQRFQEYWARKPYLLSYDTPSPYDAPSPYNNPAGGEVATPQPPPSHARKSSGIFRKMKRVLGLGLFRSNNFKNSST</sequence>
<evidence type="ECO:0000256" key="2">
    <source>
        <dbReference type="SAM" id="MobiDB-lite"/>
    </source>
</evidence>
<reference evidence="3 4" key="1">
    <citation type="journal article" date="2023" name="Plants (Basel)">
        <title>Bridging the Gap: Combining Genomics and Transcriptomics Approaches to Understand Stylosanthes scabra, an Orphan Legume from the Brazilian Caatinga.</title>
        <authorList>
            <person name="Ferreira-Neto J.R.C."/>
            <person name="da Silva M.D."/>
            <person name="Binneck E."/>
            <person name="de Melo N.F."/>
            <person name="da Silva R.H."/>
            <person name="de Melo A.L.T.M."/>
            <person name="Pandolfi V."/>
            <person name="Bustamante F.O."/>
            <person name="Brasileiro-Vidal A.C."/>
            <person name="Benko-Iseppon A.M."/>
        </authorList>
    </citation>
    <scope>NUCLEOTIDE SEQUENCE [LARGE SCALE GENOMIC DNA]</scope>
    <source>
        <tissue evidence="3">Leaves</tissue>
    </source>
</reference>
<evidence type="ECO:0000256" key="1">
    <source>
        <dbReference type="ARBA" id="ARBA00038211"/>
    </source>
</evidence>
<gene>
    <name evidence="3" type="ORF">PIB30_020475</name>
</gene>
<keyword evidence="4" id="KW-1185">Reference proteome</keyword>
<dbReference type="PANTHER" id="PTHR22603:SF81">
    <property type="entry name" value="CHOLINE KINASE 2-RELATED"/>
    <property type="match status" value="1"/>
</dbReference>
<dbReference type="Gene3D" id="3.90.1200.10">
    <property type="match status" value="1"/>
</dbReference>
<dbReference type="InterPro" id="IPR011009">
    <property type="entry name" value="Kinase-like_dom_sf"/>
</dbReference>
<comment type="caution">
    <text evidence="3">The sequence shown here is derived from an EMBL/GenBank/DDBJ whole genome shotgun (WGS) entry which is preliminary data.</text>
</comment>
<dbReference type="Pfam" id="PF01633">
    <property type="entry name" value="Choline_kinase"/>
    <property type="match status" value="1"/>
</dbReference>
<dbReference type="Gene3D" id="3.30.200.20">
    <property type="entry name" value="Phosphorylase Kinase, domain 1"/>
    <property type="match status" value="1"/>
</dbReference>
<dbReference type="Proteomes" id="UP001341840">
    <property type="component" value="Unassembled WGS sequence"/>
</dbReference>
<dbReference type="SUPFAM" id="SSF56112">
    <property type="entry name" value="Protein kinase-like (PK-like)"/>
    <property type="match status" value="1"/>
</dbReference>
<evidence type="ECO:0000313" key="4">
    <source>
        <dbReference type="Proteomes" id="UP001341840"/>
    </source>
</evidence>
<dbReference type="PANTHER" id="PTHR22603">
    <property type="entry name" value="CHOLINE/ETHANOALAMINE KINASE"/>
    <property type="match status" value="1"/>
</dbReference>
<protein>
    <recommendedName>
        <fullName evidence="5">Choline kinase 2</fullName>
    </recommendedName>
</protein>
<evidence type="ECO:0008006" key="5">
    <source>
        <dbReference type="Google" id="ProtNLM"/>
    </source>
</evidence>
<dbReference type="EMBL" id="JASCZI010151100">
    <property type="protein sequence ID" value="MED6169343.1"/>
    <property type="molecule type" value="Genomic_DNA"/>
</dbReference>
<feature type="region of interest" description="Disordered" evidence="2">
    <location>
        <begin position="597"/>
        <end position="624"/>
    </location>
</feature>
<comment type="similarity">
    <text evidence="1">Belongs to the choline/ethanolamine kinase family.</text>
</comment>
<accession>A0ABU6VAU4</accession>
<evidence type="ECO:0000313" key="3">
    <source>
        <dbReference type="EMBL" id="MED6169343.1"/>
    </source>
</evidence>
<organism evidence="3 4">
    <name type="scientific">Stylosanthes scabra</name>
    <dbReference type="NCBI Taxonomy" id="79078"/>
    <lineage>
        <taxon>Eukaryota</taxon>
        <taxon>Viridiplantae</taxon>
        <taxon>Streptophyta</taxon>
        <taxon>Embryophyta</taxon>
        <taxon>Tracheophyta</taxon>
        <taxon>Spermatophyta</taxon>
        <taxon>Magnoliopsida</taxon>
        <taxon>eudicotyledons</taxon>
        <taxon>Gunneridae</taxon>
        <taxon>Pentapetalae</taxon>
        <taxon>rosids</taxon>
        <taxon>fabids</taxon>
        <taxon>Fabales</taxon>
        <taxon>Fabaceae</taxon>
        <taxon>Papilionoideae</taxon>
        <taxon>50 kb inversion clade</taxon>
        <taxon>dalbergioids sensu lato</taxon>
        <taxon>Dalbergieae</taxon>
        <taxon>Pterocarpus clade</taxon>
        <taxon>Stylosanthes</taxon>
    </lineage>
</organism>